<evidence type="ECO:0000313" key="1">
    <source>
        <dbReference type="EMBL" id="AQK94102.1"/>
    </source>
</evidence>
<protein>
    <submittedName>
        <fullName evidence="1">Uncharacterized protein</fullName>
    </submittedName>
</protein>
<organism evidence="1">
    <name type="scientific">Zea mays</name>
    <name type="common">Maize</name>
    <dbReference type="NCBI Taxonomy" id="4577"/>
    <lineage>
        <taxon>Eukaryota</taxon>
        <taxon>Viridiplantae</taxon>
        <taxon>Streptophyta</taxon>
        <taxon>Embryophyta</taxon>
        <taxon>Tracheophyta</taxon>
        <taxon>Spermatophyta</taxon>
        <taxon>Magnoliopsida</taxon>
        <taxon>Liliopsida</taxon>
        <taxon>Poales</taxon>
        <taxon>Poaceae</taxon>
        <taxon>PACMAD clade</taxon>
        <taxon>Panicoideae</taxon>
        <taxon>Andropogonodae</taxon>
        <taxon>Andropogoneae</taxon>
        <taxon>Tripsacinae</taxon>
        <taxon>Zea</taxon>
    </lineage>
</organism>
<gene>
    <name evidence="1" type="ORF">ZEAMMB73_Zm00001d010464</name>
</gene>
<dbReference type="AlphaFoldDB" id="A0A1D6FR62"/>
<sequence length="111" mass="11764">MLGYVVARATELIGRRLRPRRPGVAGCHHEGVTAYLHASLEDLLRSERGSAHGGMGDSAVLVHWLQRGRPLGGDCGGALAVWSQRCCCVLGLQSGLTAVASFPAIGEWLLC</sequence>
<dbReference type="InParanoid" id="A0A1D6FR62"/>
<reference evidence="1" key="1">
    <citation type="submission" date="2015-12" db="EMBL/GenBank/DDBJ databases">
        <title>Update maize B73 reference genome by single molecule sequencing technologies.</title>
        <authorList>
            <consortium name="Maize Genome Sequencing Project"/>
            <person name="Ware D."/>
        </authorList>
    </citation>
    <scope>NUCLEOTIDE SEQUENCE</scope>
    <source>
        <tissue evidence="1">Seedling</tissue>
    </source>
</reference>
<dbReference type="EMBL" id="CM000784">
    <property type="protein sequence ID" value="AQK94102.1"/>
    <property type="molecule type" value="Genomic_DNA"/>
</dbReference>
<accession>A0A1D6FR62</accession>
<proteinExistence type="predicted"/>
<name>A0A1D6FR62_MAIZE</name>